<dbReference type="Gene3D" id="3.40.50.2000">
    <property type="entry name" value="Glycogen Phosphorylase B"/>
    <property type="match status" value="2"/>
</dbReference>
<name>A0A7W4IIB6_9PROT</name>
<sequence>MAGGGGSSWRPRVLMLAESCNPEWISVPLVGWSHYQAVARLADVHLVTRTRNVAALRRVGLKEGDDFTAIDTEFVFEPMVRLVRFISGKGRGWTLLMALTLPSYLLFEHLAWRRFRRRLRSGQFDVVHRVTPVSPAVPSPLASRCRRLKVPFVLGPLNGGLAWPKQYPELRHNEREGFSRFRDVFKLLPGYRRTREAANAIIVGGRSALAEIPRRWRAKTIYLPENGYDPARFPTPPVRTADAYVARPLRAIFIGRLVPYKGCDLLLEAAAALIASGRLTLDIIGDGPENGRLRQLAADLGIETGVRFLGECCHRVSMQHLVGVDILTFPSLREFGGAVVLEAMAMGVVPIVVNYGGPGELASPDCAFLLQMKERSGLVHDLRDILAGIVADPAQLVGRAERGMRRARRFFAWPRKAEQILCVYRWVVGRTDIRPDWGAPFSDVDDGGDACSA</sequence>
<evidence type="ECO:0000313" key="6">
    <source>
        <dbReference type="Proteomes" id="UP000540490"/>
    </source>
</evidence>
<dbReference type="InterPro" id="IPR001296">
    <property type="entry name" value="Glyco_trans_1"/>
</dbReference>
<accession>A0A7W4IIB6</accession>
<reference evidence="6 7" key="1">
    <citation type="submission" date="2020-04" db="EMBL/GenBank/DDBJ databases">
        <title>Description of novel Gluconacetobacter.</title>
        <authorList>
            <person name="Sombolestani A."/>
        </authorList>
    </citation>
    <scope>NUCLEOTIDE SEQUENCE [LARGE SCALE GENOMIC DNA]</scope>
    <source>
        <strain evidence="5 6">LMG 1728</strain>
        <strain evidence="4 7">LMG 1731</strain>
    </source>
</reference>
<dbReference type="Pfam" id="PF00534">
    <property type="entry name" value="Glycos_transf_1"/>
    <property type="match status" value="1"/>
</dbReference>
<dbReference type="PANTHER" id="PTHR12526">
    <property type="entry name" value="GLYCOSYLTRANSFERASE"/>
    <property type="match status" value="1"/>
</dbReference>
<evidence type="ECO:0000259" key="3">
    <source>
        <dbReference type="Pfam" id="PF00534"/>
    </source>
</evidence>
<keyword evidence="2 4" id="KW-0808">Transferase</keyword>
<evidence type="ECO:0000256" key="1">
    <source>
        <dbReference type="ARBA" id="ARBA00022676"/>
    </source>
</evidence>
<gene>
    <name evidence="5" type="ORF">HLH25_02315</name>
    <name evidence="4" type="ORF">HLH26_02385</name>
</gene>
<protein>
    <submittedName>
        <fullName evidence="4">Glycosyltransferase</fullName>
    </submittedName>
</protein>
<dbReference type="Proteomes" id="UP000561077">
    <property type="component" value="Unassembled WGS sequence"/>
</dbReference>
<evidence type="ECO:0000313" key="5">
    <source>
        <dbReference type="EMBL" id="MBB2192487.1"/>
    </source>
</evidence>
<dbReference type="AlphaFoldDB" id="A0A7W4IIB6"/>
<evidence type="ECO:0000256" key="2">
    <source>
        <dbReference type="ARBA" id="ARBA00022679"/>
    </source>
</evidence>
<organism evidence="4 7">
    <name type="scientific">Gluconacetobacter dulcium</name>
    <dbReference type="NCBI Taxonomy" id="2729096"/>
    <lineage>
        <taxon>Bacteria</taxon>
        <taxon>Pseudomonadati</taxon>
        <taxon>Pseudomonadota</taxon>
        <taxon>Alphaproteobacteria</taxon>
        <taxon>Acetobacterales</taxon>
        <taxon>Acetobacteraceae</taxon>
        <taxon>Gluconacetobacter</taxon>
    </lineage>
</organism>
<comment type="caution">
    <text evidence="4">The sequence shown here is derived from an EMBL/GenBank/DDBJ whole genome shotgun (WGS) entry which is preliminary data.</text>
</comment>
<keyword evidence="1" id="KW-0328">Glycosyltransferase</keyword>
<dbReference type="SUPFAM" id="SSF53756">
    <property type="entry name" value="UDP-Glycosyltransferase/glycogen phosphorylase"/>
    <property type="match status" value="1"/>
</dbReference>
<dbReference type="EMBL" id="JABEQN010000002">
    <property type="protein sequence ID" value="MBB2192487.1"/>
    <property type="molecule type" value="Genomic_DNA"/>
</dbReference>
<dbReference type="EMBL" id="JABEQO010000002">
    <property type="protein sequence ID" value="MBB2163396.1"/>
    <property type="molecule type" value="Genomic_DNA"/>
</dbReference>
<evidence type="ECO:0000313" key="7">
    <source>
        <dbReference type="Proteomes" id="UP000561077"/>
    </source>
</evidence>
<evidence type="ECO:0000313" key="4">
    <source>
        <dbReference type="EMBL" id="MBB2163396.1"/>
    </source>
</evidence>
<proteinExistence type="predicted"/>
<dbReference type="GO" id="GO:0016757">
    <property type="term" value="F:glycosyltransferase activity"/>
    <property type="evidence" value="ECO:0007669"/>
    <property type="project" value="UniProtKB-KW"/>
</dbReference>
<feature type="domain" description="Glycosyl transferase family 1" evidence="3">
    <location>
        <begin position="250"/>
        <end position="384"/>
    </location>
</feature>
<dbReference type="PANTHER" id="PTHR12526:SF510">
    <property type="entry name" value="D-INOSITOL 3-PHOSPHATE GLYCOSYLTRANSFERASE"/>
    <property type="match status" value="1"/>
</dbReference>
<keyword evidence="6" id="KW-1185">Reference proteome</keyword>
<dbReference type="Proteomes" id="UP000540490">
    <property type="component" value="Unassembled WGS sequence"/>
</dbReference>
<dbReference type="CDD" id="cd03801">
    <property type="entry name" value="GT4_PimA-like"/>
    <property type="match status" value="1"/>
</dbReference>